<reference evidence="4 5" key="1">
    <citation type="submission" date="2019-07" db="EMBL/GenBank/DDBJ databases">
        <title>Quadrisphaera sp. strain DD2A genome sequencing and assembly.</title>
        <authorList>
            <person name="Kim I."/>
        </authorList>
    </citation>
    <scope>NUCLEOTIDE SEQUENCE [LARGE SCALE GENOMIC DNA]</scope>
    <source>
        <strain evidence="4 5">DD2A</strain>
    </source>
</reference>
<protein>
    <submittedName>
        <fullName evidence="4">Glycosyltransferase family 4 protein</fullName>
    </submittedName>
</protein>
<evidence type="ECO:0000259" key="3">
    <source>
        <dbReference type="Pfam" id="PF13439"/>
    </source>
</evidence>
<evidence type="ECO:0000313" key="5">
    <source>
        <dbReference type="Proteomes" id="UP000321234"/>
    </source>
</evidence>
<keyword evidence="5" id="KW-1185">Reference proteome</keyword>
<name>A0A5C8ZET9_9ACTN</name>
<proteinExistence type="predicted"/>
<evidence type="ECO:0000256" key="1">
    <source>
        <dbReference type="ARBA" id="ARBA00022676"/>
    </source>
</evidence>
<dbReference type="GO" id="GO:0016757">
    <property type="term" value="F:glycosyltransferase activity"/>
    <property type="evidence" value="ECO:0007669"/>
    <property type="project" value="UniProtKB-KW"/>
</dbReference>
<comment type="caution">
    <text evidence="4">The sequence shown here is derived from an EMBL/GenBank/DDBJ whole genome shotgun (WGS) entry which is preliminary data.</text>
</comment>
<dbReference type="Pfam" id="PF13439">
    <property type="entry name" value="Glyco_transf_4"/>
    <property type="match status" value="1"/>
</dbReference>
<keyword evidence="2 4" id="KW-0808">Transferase</keyword>
<dbReference type="InterPro" id="IPR028098">
    <property type="entry name" value="Glyco_trans_4-like_N"/>
</dbReference>
<dbReference type="Gene3D" id="3.40.50.2000">
    <property type="entry name" value="Glycogen Phosphorylase B"/>
    <property type="match status" value="2"/>
</dbReference>
<keyword evidence="1" id="KW-0328">Glycosyltransferase</keyword>
<dbReference type="PANTHER" id="PTHR12526:SF630">
    <property type="entry name" value="GLYCOSYLTRANSFERASE"/>
    <property type="match status" value="1"/>
</dbReference>
<dbReference type="SUPFAM" id="SSF53756">
    <property type="entry name" value="UDP-Glycosyltransferase/glycogen phosphorylase"/>
    <property type="match status" value="1"/>
</dbReference>
<dbReference type="CDD" id="cd03801">
    <property type="entry name" value="GT4_PimA-like"/>
    <property type="match status" value="1"/>
</dbReference>
<dbReference type="RefSeq" id="WP_147926130.1">
    <property type="nucleotide sequence ID" value="NZ_VKAC01000005.1"/>
</dbReference>
<evidence type="ECO:0000256" key="2">
    <source>
        <dbReference type="ARBA" id="ARBA00022679"/>
    </source>
</evidence>
<dbReference type="Pfam" id="PF13692">
    <property type="entry name" value="Glyco_trans_1_4"/>
    <property type="match status" value="1"/>
</dbReference>
<dbReference type="EMBL" id="VKAC01000005">
    <property type="protein sequence ID" value="TXR56337.1"/>
    <property type="molecule type" value="Genomic_DNA"/>
</dbReference>
<sequence length="363" mass="38645">MRVLHVTNDFQDNGTGITNMLRVLAVAQRAAGLEVSIASEVAASSYHDELSALGVRFERIDRVATPLEARRTGVRLAARLAAGDADVVHVHTGRAALAVALGPRELRRRSVATVHNVFQRSSALMGSCAAVVCISGAARERFRRTAPWAARRLRVIHNAVDLDVAPSGPGPVLPERSVVYVGGLHHRKGVDVLVEAVGRLVEDGDPVQLFAYGNRDQPWLEELAAPLVASGHVHLCGFTRSPRAAMAAGRVVAIPSRDEPFGLVAVEARAAGAPVVASDLGGLREALDDGRAGDVVPAGDVDAWASALRRVLDDDAHRADLVRRGRDGLHRFAPAGVAEAYSRVYRSLPAAPSPRRPRSTALR</sequence>
<gene>
    <name evidence="4" type="ORF">FMM08_09500</name>
</gene>
<dbReference type="OrthoDB" id="9809227at2"/>
<dbReference type="AlphaFoldDB" id="A0A5C8ZET9"/>
<dbReference type="PANTHER" id="PTHR12526">
    <property type="entry name" value="GLYCOSYLTRANSFERASE"/>
    <property type="match status" value="1"/>
</dbReference>
<feature type="domain" description="Glycosyltransferase subfamily 4-like N-terminal" evidence="3">
    <location>
        <begin position="16"/>
        <end position="163"/>
    </location>
</feature>
<dbReference type="Proteomes" id="UP000321234">
    <property type="component" value="Unassembled WGS sequence"/>
</dbReference>
<accession>A0A5C8ZET9</accession>
<organism evidence="4 5">
    <name type="scientific">Quadrisphaera setariae</name>
    <dbReference type="NCBI Taxonomy" id="2593304"/>
    <lineage>
        <taxon>Bacteria</taxon>
        <taxon>Bacillati</taxon>
        <taxon>Actinomycetota</taxon>
        <taxon>Actinomycetes</taxon>
        <taxon>Kineosporiales</taxon>
        <taxon>Kineosporiaceae</taxon>
        <taxon>Quadrisphaera</taxon>
    </lineage>
</organism>
<evidence type="ECO:0000313" key="4">
    <source>
        <dbReference type="EMBL" id="TXR56337.1"/>
    </source>
</evidence>